<dbReference type="Pfam" id="PF26113">
    <property type="entry name" value="GH16_XgeA"/>
    <property type="match status" value="1"/>
</dbReference>
<dbReference type="Gene3D" id="2.60.120.200">
    <property type="match status" value="1"/>
</dbReference>
<proteinExistence type="predicted"/>
<dbReference type="AlphaFoldDB" id="A0A4Q1BMU3"/>
<dbReference type="STRING" id="5217.A0A4Q1BMU3"/>
<dbReference type="VEuPathDB" id="FungiDB:TREMEDRAFT_27734"/>
<gene>
    <name evidence="3" type="ORF">M231_03526</name>
</gene>
<dbReference type="PANTHER" id="PTHR10963:SF24">
    <property type="entry name" value="GLYCOSIDASE C21B10.07-RELATED"/>
    <property type="match status" value="1"/>
</dbReference>
<keyword evidence="1" id="KW-0732">Signal</keyword>
<feature type="domain" description="GH16" evidence="2">
    <location>
        <begin position="25"/>
        <end position="252"/>
    </location>
</feature>
<dbReference type="GO" id="GO:0009251">
    <property type="term" value="P:glucan catabolic process"/>
    <property type="evidence" value="ECO:0007669"/>
    <property type="project" value="TreeGrafter"/>
</dbReference>
<evidence type="ECO:0000259" key="2">
    <source>
        <dbReference type="PROSITE" id="PS51762"/>
    </source>
</evidence>
<feature type="chain" id="PRO_5020630023" description="GH16 domain-containing protein" evidence="1">
    <location>
        <begin position="19"/>
        <end position="378"/>
    </location>
</feature>
<evidence type="ECO:0000256" key="1">
    <source>
        <dbReference type="SAM" id="SignalP"/>
    </source>
</evidence>
<evidence type="ECO:0000313" key="3">
    <source>
        <dbReference type="EMBL" id="RXK39169.1"/>
    </source>
</evidence>
<reference evidence="3 4" key="1">
    <citation type="submission" date="2016-06" db="EMBL/GenBank/DDBJ databases">
        <title>Evolution of pathogenesis and genome organization in the Tremellales.</title>
        <authorList>
            <person name="Cuomo C."/>
            <person name="Litvintseva A."/>
            <person name="Heitman J."/>
            <person name="Chen Y."/>
            <person name="Sun S."/>
            <person name="Springer D."/>
            <person name="Dromer F."/>
            <person name="Young S."/>
            <person name="Zeng Q."/>
            <person name="Chapman S."/>
            <person name="Gujja S."/>
            <person name="Saif S."/>
            <person name="Birren B."/>
        </authorList>
    </citation>
    <scope>NUCLEOTIDE SEQUENCE [LARGE SCALE GENOMIC DNA]</scope>
    <source>
        <strain evidence="3 4">ATCC 28783</strain>
    </source>
</reference>
<dbReference type="InterPro" id="IPR000757">
    <property type="entry name" value="Beta-glucanase-like"/>
</dbReference>
<keyword evidence="4" id="KW-1185">Reference proteome</keyword>
<accession>A0A4Q1BMU3</accession>
<dbReference type="Proteomes" id="UP000289152">
    <property type="component" value="Unassembled WGS sequence"/>
</dbReference>
<organism evidence="3 4">
    <name type="scientific">Tremella mesenterica</name>
    <name type="common">Jelly fungus</name>
    <dbReference type="NCBI Taxonomy" id="5217"/>
    <lineage>
        <taxon>Eukaryota</taxon>
        <taxon>Fungi</taxon>
        <taxon>Dikarya</taxon>
        <taxon>Basidiomycota</taxon>
        <taxon>Agaricomycotina</taxon>
        <taxon>Tremellomycetes</taxon>
        <taxon>Tremellales</taxon>
        <taxon>Tremellaceae</taxon>
        <taxon>Tremella</taxon>
    </lineage>
</organism>
<dbReference type="EMBL" id="SDIL01000035">
    <property type="protein sequence ID" value="RXK39169.1"/>
    <property type="molecule type" value="Genomic_DNA"/>
</dbReference>
<feature type="signal peptide" evidence="1">
    <location>
        <begin position="1"/>
        <end position="18"/>
    </location>
</feature>
<dbReference type="InterPro" id="IPR050546">
    <property type="entry name" value="Glycosyl_Hydrlase_16"/>
</dbReference>
<dbReference type="OrthoDB" id="192832at2759"/>
<dbReference type="SUPFAM" id="SSF49899">
    <property type="entry name" value="Concanavalin A-like lectins/glucanases"/>
    <property type="match status" value="1"/>
</dbReference>
<dbReference type="PROSITE" id="PS51762">
    <property type="entry name" value="GH16_2"/>
    <property type="match status" value="1"/>
</dbReference>
<dbReference type="PANTHER" id="PTHR10963">
    <property type="entry name" value="GLYCOSYL HYDROLASE-RELATED"/>
    <property type="match status" value="1"/>
</dbReference>
<comment type="caution">
    <text evidence="3">The sequence shown here is derived from an EMBL/GenBank/DDBJ whole genome shotgun (WGS) entry which is preliminary data.</text>
</comment>
<dbReference type="FunFam" id="2.60.120.200:FF:000179">
    <property type="entry name" value="Unplaced genomic scaffold supercont1.19, whole genome shotgun sequence"/>
    <property type="match status" value="1"/>
</dbReference>
<name>A0A4Q1BMU3_TREME</name>
<dbReference type="InterPro" id="IPR013320">
    <property type="entry name" value="ConA-like_dom_sf"/>
</dbReference>
<dbReference type="GO" id="GO:0004553">
    <property type="term" value="F:hydrolase activity, hydrolyzing O-glycosyl compounds"/>
    <property type="evidence" value="ECO:0007669"/>
    <property type="project" value="InterPro"/>
</dbReference>
<dbReference type="OMA" id="WAMQLET"/>
<dbReference type="InParanoid" id="A0A4Q1BMU3"/>
<protein>
    <recommendedName>
        <fullName evidence="2">GH16 domain-containing protein</fullName>
    </recommendedName>
</protein>
<sequence>MWRANILWVLGVPALVRAATYPLIESWSGNGFMNGFKYPVETYDNTTNGDVFWATAANTSLIYVTSAGTVVLKVDNTTVVPYNEKRYTPKLLSKTQYAAGTVFVMDLIHMPYGCSVWPALWTQGNDWPKGGEIDIMEGINQQTTNQIALHTNTSTCTQSSSTSFSGTAGWNDCSIETNNDSGCIVNDTRTDSYGAAFAQAGGGVFIAEFSDDAISVWFLTRSDVPSNLSVSSNSIDTSTLGEAAAIYSSSTCSISNNFSPQTLTIDITLCGAWAGLASVLEQTCPPLSGTATCYTTYVINQDPGTTYANAYFEFNYINIFSSSGNSSISASKSGSGATSTITAGAGTSSSGSTSGTGRLTWSGLGMFLTGVMGYVLVR</sequence>
<evidence type="ECO:0000313" key="4">
    <source>
        <dbReference type="Proteomes" id="UP000289152"/>
    </source>
</evidence>